<proteinExistence type="predicted"/>
<keyword evidence="3" id="KW-1185">Reference proteome</keyword>
<comment type="caution">
    <text evidence="2">The sequence shown here is derived from an EMBL/GenBank/DDBJ whole genome shotgun (WGS) entry which is preliminary data.</text>
</comment>
<organism evidence="2 3">
    <name type="scientific">Streptantibioticus silvisoli</name>
    <dbReference type="NCBI Taxonomy" id="2705255"/>
    <lineage>
        <taxon>Bacteria</taxon>
        <taxon>Bacillati</taxon>
        <taxon>Actinomycetota</taxon>
        <taxon>Actinomycetes</taxon>
        <taxon>Kitasatosporales</taxon>
        <taxon>Streptomycetaceae</taxon>
        <taxon>Streptantibioticus</taxon>
    </lineage>
</organism>
<dbReference type="EMBL" id="JAAGKO020000039">
    <property type="protein sequence ID" value="MDI5965673.1"/>
    <property type="molecule type" value="Genomic_DNA"/>
</dbReference>
<accession>A0ABT6W7M2</accession>
<dbReference type="Proteomes" id="UP001156398">
    <property type="component" value="Unassembled WGS sequence"/>
</dbReference>
<evidence type="ECO:0000313" key="3">
    <source>
        <dbReference type="Proteomes" id="UP001156398"/>
    </source>
</evidence>
<evidence type="ECO:0000313" key="2">
    <source>
        <dbReference type="EMBL" id="MDI5965673.1"/>
    </source>
</evidence>
<sequence>MQRWSRLNERQLALLTRIGDGSDPVTSDNSDLALTAHALKERGLIAMPKAGGKRWLAEITDAGTFYLAQGHHPDLPAKRPRVATAAGVSASPAGEPTASSGPGGAGQADCPATVADASTPRTPARPARGKGEIGGPALIEQVLAVERFLRIPYQKPAERAGYRRAFDAARTCAPTGYHLKYSGRAKGDFLLGLLRITGEDDTEWNRIRLQRSRTIADIDEVIGPSVPTTAPSRSPRTCFLACCP</sequence>
<name>A0ABT6W7M2_9ACTN</name>
<reference evidence="2 3" key="1">
    <citation type="submission" date="2023-05" db="EMBL/GenBank/DDBJ databases">
        <title>Streptantibioticus silvisoli sp. nov., acidotolerant actinomycetes 1 from pine litter.</title>
        <authorList>
            <person name="Swiecimska M."/>
            <person name="Golinska P."/>
            <person name="Sangal V."/>
            <person name="Wachnowicz B."/>
            <person name="Goodfellow M."/>
        </authorList>
    </citation>
    <scope>NUCLEOTIDE SEQUENCE [LARGE SCALE GENOMIC DNA]</scope>
    <source>
        <strain evidence="2 3">SL54</strain>
    </source>
</reference>
<dbReference type="RefSeq" id="WP_271323997.1">
    <property type="nucleotide sequence ID" value="NZ_JAAGKO020000039.1"/>
</dbReference>
<protein>
    <submittedName>
        <fullName evidence="2">Uncharacterized protein</fullName>
    </submittedName>
</protein>
<evidence type="ECO:0000256" key="1">
    <source>
        <dbReference type="SAM" id="MobiDB-lite"/>
    </source>
</evidence>
<gene>
    <name evidence="2" type="ORF">POF43_023590</name>
</gene>
<feature type="region of interest" description="Disordered" evidence="1">
    <location>
        <begin position="72"/>
        <end position="133"/>
    </location>
</feature>